<sequence>MIRFGAPLAGFTWVKSSDGSIPPQAVQGGREIDGKPLYICRQWHKGGLHIGKTATHLNGCYIAYGGKEVFNKECYVLCGPATQLRWIECKGKCVPKGWIPLEGGNEENGAELWIGKVNHENSEQLGKVSPNWDFGCNFGYDSREISLEQDQSYFVLAHL</sequence>
<gene>
    <name evidence="1" type="ORF">DSO57_1006416</name>
</gene>
<proteinExistence type="predicted"/>
<keyword evidence="2" id="KW-1185">Reference proteome</keyword>
<evidence type="ECO:0000313" key="1">
    <source>
        <dbReference type="EMBL" id="KAJ9086215.1"/>
    </source>
</evidence>
<reference evidence="1" key="1">
    <citation type="submission" date="2022-04" db="EMBL/GenBank/DDBJ databases">
        <title>Genome of the entomopathogenic fungus Entomophthora muscae.</title>
        <authorList>
            <person name="Elya C."/>
            <person name="Lovett B.R."/>
            <person name="Lee E."/>
            <person name="Macias A.M."/>
            <person name="Hajek A.E."/>
            <person name="De Bivort B.L."/>
            <person name="Kasson M.T."/>
            <person name="De Fine Licht H.H."/>
            <person name="Stajich J.E."/>
        </authorList>
    </citation>
    <scope>NUCLEOTIDE SEQUENCE</scope>
    <source>
        <strain evidence="1">Berkeley</strain>
    </source>
</reference>
<comment type="caution">
    <text evidence="1">The sequence shown here is derived from an EMBL/GenBank/DDBJ whole genome shotgun (WGS) entry which is preliminary data.</text>
</comment>
<name>A0ACC2UGM7_9FUNG</name>
<dbReference type="Proteomes" id="UP001165960">
    <property type="component" value="Unassembled WGS sequence"/>
</dbReference>
<accession>A0ACC2UGM7</accession>
<protein>
    <submittedName>
        <fullName evidence="1">Uncharacterized protein</fullName>
    </submittedName>
</protein>
<evidence type="ECO:0000313" key="2">
    <source>
        <dbReference type="Proteomes" id="UP001165960"/>
    </source>
</evidence>
<organism evidence="1 2">
    <name type="scientific">Entomophthora muscae</name>
    <dbReference type="NCBI Taxonomy" id="34485"/>
    <lineage>
        <taxon>Eukaryota</taxon>
        <taxon>Fungi</taxon>
        <taxon>Fungi incertae sedis</taxon>
        <taxon>Zoopagomycota</taxon>
        <taxon>Entomophthoromycotina</taxon>
        <taxon>Entomophthoromycetes</taxon>
        <taxon>Entomophthorales</taxon>
        <taxon>Entomophthoraceae</taxon>
        <taxon>Entomophthora</taxon>
    </lineage>
</organism>
<dbReference type="EMBL" id="QTSX02000728">
    <property type="protein sequence ID" value="KAJ9086215.1"/>
    <property type="molecule type" value="Genomic_DNA"/>
</dbReference>